<dbReference type="Proteomes" id="UP001139103">
    <property type="component" value="Unassembled WGS sequence"/>
</dbReference>
<proteinExistence type="predicted"/>
<evidence type="ECO:0000313" key="1">
    <source>
        <dbReference type="EMBL" id="MCC9628244.1"/>
    </source>
</evidence>
<sequence>MSESLYGQTDNEGRYRLYSRMDQALPIGKYAVTIVKRVNEGGDWADHGNGWGDRCNDRIDRDHEIAVRGDDWAEHGDETRRDRRRWHGHHDFRSMHVIDLLPEHYGDGPTSGLIAVIEPGSNVFDFALTDEAPKVSQEVVAHDRTARFSLN</sequence>
<dbReference type="EMBL" id="JAJKFT010000004">
    <property type="protein sequence ID" value="MCC9628244.1"/>
    <property type="molecule type" value="Genomic_DNA"/>
</dbReference>
<dbReference type="AlphaFoldDB" id="A0A9X1SIN8"/>
<reference evidence="1" key="1">
    <citation type="submission" date="2021-11" db="EMBL/GenBank/DDBJ databases">
        <title>Genome sequence.</title>
        <authorList>
            <person name="Sun Q."/>
        </authorList>
    </citation>
    <scope>NUCLEOTIDE SEQUENCE</scope>
    <source>
        <strain evidence="1">JC732</strain>
    </source>
</reference>
<keyword evidence="2" id="KW-1185">Reference proteome</keyword>
<evidence type="ECO:0000313" key="2">
    <source>
        <dbReference type="Proteomes" id="UP001139103"/>
    </source>
</evidence>
<name>A0A9X1SIN8_9BACT</name>
<protein>
    <submittedName>
        <fullName evidence="1">Uncharacterized protein</fullName>
    </submittedName>
</protein>
<accession>A0A9X1SIN8</accession>
<organism evidence="1 2">
    <name type="scientific">Blastopirellula sediminis</name>
    <dbReference type="NCBI Taxonomy" id="2894196"/>
    <lineage>
        <taxon>Bacteria</taxon>
        <taxon>Pseudomonadati</taxon>
        <taxon>Planctomycetota</taxon>
        <taxon>Planctomycetia</taxon>
        <taxon>Pirellulales</taxon>
        <taxon>Pirellulaceae</taxon>
        <taxon>Blastopirellula</taxon>
    </lineage>
</organism>
<comment type="caution">
    <text evidence="1">The sequence shown here is derived from an EMBL/GenBank/DDBJ whole genome shotgun (WGS) entry which is preliminary data.</text>
</comment>
<gene>
    <name evidence="1" type="ORF">LOC68_07545</name>
</gene>
<dbReference type="RefSeq" id="WP_230217337.1">
    <property type="nucleotide sequence ID" value="NZ_JAJKFT010000004.1"/>
</dbReference>